<reference evidence="3" key="1">
    <citation type="journal article" date="2019" name="Int. J. Syst. Evol. Microbiol.">
        <title>The Global Catalogue of Microorganisms (GCM) 10K type strain sequencing project: providing services to taxonomists for standard genome sequencing and annotation.</title>
        <authorList>
            <consortium name="The Broad Institute Genomics Platform"/>
            <consortium name="The Broad Institute Genome Sequencing Center for Infectious Disease"/>
            <person name="Wu L."/>
            <person name="Ma J."/>
        </authorList>
    </citation>
    <scope>NUCLEOTIDE SEQUENCE [LARGE SCALE GENOMIC DNA]</scope>
    <source>
        <strain evidence="3">SYNS20</strain>
    </source>
</reference>
<dbReference type="Gene3D" id="3.30.450.180">
    <property type="match status" value="1"/>
</dbReference>
<dbReference type="Gene3D" id="1.10.260.40">
    <property type="entry name" value="lambda repressor-like DNA-binding domains"/>
    <property type="match status" value="1"/>
</dbReference>
<dbReference type="PROSITE" id="PS50943">
    <property type="entry name" value="HTH_CROC1"/>
    <property type="match status" value="1"/>
</dbReference>
<evidence type="ECO:0000313" key="2">
    <source>
        <dbReference type="EMBL" id="MFC7309634.1"/>
    </source>
</evidence>
<dbReference type="SMART" id="SM00530">
    <property type="entry name" value="HTH_XRE"/>
    <property type="match status" value="1"/>
</dbReference>
<dbReference type="InterPro" id="IPR041413">
    <property type="entry name" value="MLTR_LBD"/>
</dbReference>
<evidence type="ECO:0000259" key="1">
    <source>
        <dbReference type="PROSITE" id="PS50943"/>
    </source>
</evidence>
<dbReference type="EMBL" id="JBHTCF010000023">
    <property type="protein sequence ID" value="MFC7309634.1"/>
    <property type="molecule type" value="Genomic_DNA"/>
</dbReference>
<comment type="caution">
    <text evidence="2">The sequence shown here is derived from an EMBL/GenBank/DDBJ whole genome shotgun (WGS) entry which is preliminary data.</text>
</comment>
<dbReference type="Proteomes" id="UP001596523">
    <property type="component" value="Unassembled WGS sequence"/>
</dbReference>
<dbReference type="Pfam" id="PF13560">
    <property type="entry name" value="HTH_31"/>
    <property type="match status" value="1"/>
</dbReference>
<dbReference type="SUPFAM" id="SSF47413">
    <property type="entry name" value="lambda repressor-like DNA-binding domains"/>
    <property type="match status" value="1"/>
</dbReference>
<gene>
    <name evidence="2" type="ORF">ACFQVC_36155</name>
</gene>
<name>A0ABW2JUJ1_9ACTN</name>
<dbReference type="PANTHER" id="PTHR35010:SF2">
    <property type="entry name" value="BLL4672 PROTEIN"/>
    <property type="match status" value="1"/>
</dbReference>
<organism evidence="2 3">
    <name type="scientific">Streptomyces monticola</name>
    <dbReference type="NCBI Taxonomy" id="2666263"/>
    <lineage>
        <taxon>Bacteria</taxon>
        <taxon>Bacillati</taxon>
        <taxon>Actinomycetota</taxon>
        <taxon>Actinomycetes</taxon>
        <taxon>Kitasatosporales</taxon>
        <taxon>Streptomycetaceae</taxon>
        <taxon>Streptomyces</taxon>
    </lineage>
</organism>
<protein>
    <submittedName>
        <fullName evidence="2">Helix-turn-helix domain-containing protein</fullName>
    </submittedName>
</protein>
<dbReference type="PANTHER" id="PTHR35010">
    <property type="entry name" value="BLL4672 PROTEIN-RELATED"/>
    <property type="match status" value="1"/>
</dbReference>
<dbReference type="InterPro" id="IPR001387">
    <property type="entry name" value="Cro/C1-type_HTH"/>
</dbReference>
<dbReference type="CDD" id="cd00093">
    <property type="entry name" value="HTH_XRE"/>
    <property type="match status" value="1"/>
</dbReference>
<dbReference type="InterPro" id="IPR010982">
    <property type="entry name" value="Lambda_DNA-bd_dom_sf"/>
</dbReference>
<sequence length="285" mass="30964">MSDNELGAYLRACRESVTPAEVGLPPGRRRRTPGLRRSELAMLAGISVEYLARLEQGRDRHPSAQVLSALCEALRLPLEARAHLRLLLKSQEGHFMCGVAPSPAAREVRPTVLALLARLEPTPAVVLNLLGEAVARTEGYARLMGPLGALDSDPPSLLRYVLTDPRAKDAYSDWERVADNQVASLHYELTRTDPHVADLAQELTITAGTPFTDRIGAPTRPLPRTGVDRLVHPDAGELRLAYETLDLPEADGQRLVVHLPADDATSTALDRLQGRRPGTLRAVGG</sequence>
<feature type="domain" description="HTH cro/C1-type" evidence="1">
    <location>
        <begin position="34"/>
        <end position="81"/>
    </location>
</feature>
<dbReference type="Pfam" id="PF17765">
    <property type="entry name" value="MLTR_LBD"/>
    <property type="match status" value="1"/>
</dbReference>
<accession>A0ABW2JUJ1</accession>
<evidence type="ECO:0000313" key="3">
    <source>
        <dbReference type="Proteomes" id="UP001596523"/>
    </source>
</evidence>
<dbReference type="RefSeq" id="WP_381838737.1">
    <property type="nucleotide sequence ID" value="NZ_JBHTCF010000023.1"/>
</dbReference>
<keyword evidence="3" id="KW-1185">Reference proteome</keyword>
<proteinExistence type="predicted"/>